<gene>
    <name evidence="1" type="ORF">PBAT_18490</name>
</gene>
<dbReference type="OrthoDB" id="2558990at2"/>
<dbReference type="Proteomes" id="UP000077355">
    <property type="component" value="Unassembled WGS sequence"/>
</dbReference>
<comment type="caution">
    <text evidence="1">The sequence shown here is derived from an EMBL/GenBank/DDBJ whole genome shotgun (WGS) entry which is preliminary data.</text>
</comment>
<accession>A0A162KBE1</accession>
<dbReference type="InterPro" id="IPR029058">
    <property type="entry name" value="AB_hydrolase_fold"/>
</dbReference>
<evidence type="ECO:0000313" key="2">
    <source>
        <dbReference type="Proteomes" id="UP000077355"/>
    </source>
</evidence>
<name>A0A162KBE1_9BACL</name>
<dbReference type="EMBL" id="LVJI01000029">
    <property type="protein sequence ID" value="OAB43298.1"/>
    <property type="molecule type" value="Genomic_DNA"/>
</dbReference>
<dbReference type="AlphaFoldDB" id="A0A162KBE1"/>
<dbReference type="Gene3D" id="3.40.50.1820">
    <property type="entry name" value="alpha/beta hydrolase"/>
    <property type="match status" value="1"/>
</dbReference>
<reference evidence="1 2" key="1">
    <citation type="submission" date="2016-03" db="EMBL/GenBank/DDBJ databases">
        <title>Draft genome sequence of Paenibacillus antarcticus CECT 5836.</title>
        <authorList>
            <person name="Shin S.-K."/>
            <person name="Yi H."/>
        </authorList>
    </citation>
    <scope>NUCLEOTIDE SEQUENCE [LARGE SCALE GENOMIC DNA]</scope>
    <source>
        <strain evidence="1 2">CECT 5836</strain>
    </source>
</reference>
<evidence type="ECO:0008006" key="3">
    <source>
        <dbReference type="Google" id="ProtNLM"/>
    </source>
</evidence>
<sequence length="236" mass="27002">MIETFVSSNSTCTIKCRTVVCFFGGVLTFRNNFEDAASEIAKRYRKAKIVMIFPYGMANGRTGSSLIRLLARQLTQVGYDLHHDQSKRVTSVSQIIREHVDVSDHLILIGHSAGGVIAYRTGLYLEEKYGFQQVQVFAVGCPKFHLRDIPYNDRFTYITGQNPDRITQLGRWRKPGSRVYIGRPGHEIQMEFNPAHQGWKFHAAYFLKSNWTDSNQVFRTNSENLVSKIHELYSGT</sequence>
<evidence type="ECO:0000313" key="1">
    <source>
        <dbReference type="EMBL" id="OAB43298.1"/>
    </source>
</evidence>
<proteinExistence type="predicted"/>
<organism evidence="1 2">
    <name type="scientific">Paenibacillus antarcticus</name>
    <dbReference type="NCBI Taxonomy" id="253703"/>
    <lineage>
        <taxon>Bacteria</taxon>
        <taxon>Bacillati</taxon>
        <taxon>Bacillota</taxon>
        <taxon>Bacilli</taxon>
        <taxon>Bacillales</taxon>
        <taxon>Paenibacillaceae</taxon>
        <taxon>Paenibacillus</taxon>
    </lineage>
</organism>
<protein>
    <recommendedName>
        <fullName evidence="3">Fungal lipase-like domain-containing protein</fullName>
    </recommendedName>
</protein>
<dbReference type="SUPFAM" id="SSF53474">
    <property type="entry name" value="alpha/beta-Hydrolases"/>
    <property type="match status" value="1"/>
</dbReference>
<keyword evidence="2" id="KW-1185">Reference proteome</keyword>
<dbReference type="RefSeq" id="WP_068651680.1">
    <property type="nucleotide sequence ID" value="NZ_CP043611.1"/>
</dbReference>